<dbReference type="GO" id="GO:0005524">
    <property type="term" value="F:ATP binding"/>
    <property type="evidence" value="ECO:0007669"/>
    <property type="project" value="InterPro"/>
</dbReference>
<dbReference type="InterPro" id="IPR011095">
    <property type="entry name" value="Dala_Dala_lig_C"/>
</dbReference>
<evidence type="ECO:0000313" key="4">
    <source>
        <dbReference type="EMBL" id="QKF93491.1"/>
    </source>
</evidence>
<reference evidence="4 5" key="1">
    <citation type="submission" date="2020-04" db="EMBL/GenBank/DDBJ databases">
        <title>Advantages and limits of metagenomic assembly and binning of a giant virus.</title>
        <authorList>
            <person name="Schulz F."/>
            <person name="Andreani J."/>
            <person name="Francis R."/>
            <person name="Boudjemaa H."/>
            <person name="Bou Khalil J.Y."/>
            <person name="Lee J."/>
            <person name="La Scola B."/>
            <person name="Woyke T."/>
        </authorList>
    </citation>
    <scope>NUCLEOTIDE SEQUENCE [LARGE SCALE GENOMIC DNA]</scope>
    <source>
        <strain evidence="4 5">FV1/VV64</strain>
    </source>
</reference>
<gene>
    <name evidence="4" type="ORF">Fadolivirus_1_33</name>
</gene>
<dbReference type="PROSITE" id="PS50975">
    <property type="entry name" value="ATP_GRASP"/>
    <property type="match status" value="1"/>
</dbReference>
<name>A0A7D3UTH2_9VIRU</name>
<dbReference type="Proteomes" id="UP001162001">
    <property type="component" value="Segment"/>
</dbReference>
<dbReference type="GO" id="GO:0008716">
    <property type="term" value="F:D-alanine-D-alanine ligase activity"/>
    <property type="evidence" value="ECO:0007669"/>
    <property type="project" value="InterPro"/>
</dbReference>
<organism evidence="4 5">
    <name type="scientific">Fadolivirus FV1/VV64</name>
    <dbReference type="NCBI Taxonomy" id="3070911"/>
    <lineage>
        <taxon>Viruses</taxon>
        <taxon>Varidnaviria</taxon>
        <taxon>Bamfordvirae</taxon>
        <taxon>Nucleocytoviricota</taxon>
        <taxon>Megaviricetes</taxon>
        <taxon>Imitervirales</taxon>
        <taxon>Mimiviridae</taxon>
        <taxon>Klosneuvirinae</taxon>
        <taxon>Fadolivirus</taxon>
        <taxon>Fadolivirus algeromassiliense</taxon>
    </lineage>
</organism>
<proteinExistence type="inferred from homology"/>
<dbReference type="PANTHER" id="PTHR23132">
    <property type="entry name" value="D-ALANINE--D-ALANINE LIGASE"/>
    <property type="match status" value="1"/>
</dbReference>
<accession>A0A7D3UTH2</accession>
<dbReference type="Gene3D" id="3.30.470.20">
    <property type="entry name" value="ATP-grasp fold, B domain"/>
    <property type="match status" value="1"/>
</dbReference>
<dbReference type="PANTHER" id="PTHR23132:SF23">
    <property type="entry name" value="D-ALANINE--D-ALANINE LIGASE B"/>
    <property type="match status" value="1"/>
</dbReference>
<dbReference type="Gene3D" id="3.30.1490.20">
    <property type="entry name" value="ATP-grasp fold, A domain"/>
    <property type="match status" value="1"/>
</dbReference>
<dbReference type="InterPro" id="IPR013815">
    <property type="entry name" value="ATP_grasp_subdomain_1"/>
</dbReference>
<protein>
    <submittedName>
        <fullName evidence="4">D-alanine--D-alanine ligase</fullName>
    </submittedName>
</protein>
<comment type="similarity">
    <text evidence="1">Belongs to the D-alanine--D-alanine ligase family.</text>
</comment>
<evidence type="ECO:0000313" key="5">
    <source>
        <dbReference type="Proteomes" id="UP001162001"/>
    </source>
</evidence>
<keyword evidence="2 4" id="KW-0436">Ligase</keyword>
<sequence>MLGKKDSLPQKSTWNIHILHPYGHIDDLNKYTEIDGFHKDHCEEGNEICSEWTPRLVDKLTQIINNLGVNSITWHKITMKNYQKIITSIPNNNNTIIFNLCDGNESTGWIGKSALRLIDSLGFAYTGTSPDLYELDEVKTRMKQYLVSLNANTPNYVNLIGTEDRYEIIDKINGLKMPVLIKPSNLSGSIGMTEKNVCHSATEALDVAINVSTNYGPVYIEEYITGREFTCLCFGSEDYGVDVLVPLERVFRKDIPDTEKFLSYKTKWIDWLNTWWYCIATSNIIEEVKRVAADTFIKAKLNGYCRYDMREDRETGKIYVVDVNLNCSMDVDDESSLQIILKNQGIEMHQLLEEFFWFALYRKSKSIQDKA</sequence>
<dbReference type="SUPFAM" id="SSF56059">
    <property type="entry name" value="Glutathione synthetase ATP-binding domain-like"/>
    <property type="match status" value="1"/>
</dbReference>
<evidence type="ECO:0000256" key="2">
    <source>
        <dbReference type="ARBA" id="ARBA00022598"/>
    </source>
</evidence>
<dbReference type="InterPro" id="IPR011761">
    <property type="entry name" value="ATP-grasp"/>
</dbReference>
<evidence type="ECO:0000256" key="1">
    <source>
        <dbReference type="ARBA" id="ARBA00010871"/>
    </source>
</evidence>
<dbReference type="GO" id="GO:0046872">
    <property type="term" value="F:metal ion binding"/>
    <property type="evidence" value="ECO:0007669"/>
    <property type="project" value="InterPro"/>
</dbReference>
<dbReference type="EMBL" id="MT418680">
    <property type="protein sequence ID" value="QKF93491.1"/>
    <property type="molecule type" value="Genomic_DNA"/>
</dbReference>
<feature type="domain" description="ATP-grasp" evidence="3">
    <location>
        <begin position="143"/>
        <end position="357"/>
    </location>
</feature>
<evidence type="ECO:0000259" key="3">
    <source>
        <dbReference type="PROSITE" id="PS50975"/>
    </source>
</evidence>
<keyword evidence="5" id="KW-1185">Reference proteome</keyword>
<dbReference type="Pfam" id="PF07478">
    <property type="entry name" value="Dala_Dala_lig_C"/>
    <property type="match status" value="1"/>
</dbReference>